<accession>A0A409WAC4</accession>
<dbReference type="AlphaFoldDB" id="A0A409WAC4"/>
<gene>
    <name evidence="1" type="ORF">CVT26_016098</name>
</gene>
<sequence>MSILQLHIVKYSARNASNRILSTSNLLSQPDQSCPTVACTGLSYCWDLGSPFRTYPFAIHDPASDAKPGYNLVTIDPEEPLLRIRSLKCSGFSLNANPICALCRGVAVLVDIVKEKAQKLDSKRGVISLSNEKFEEKCDRLKEALTKETLQHLNTTKALNRLRAHQSTWTSLLHVLGTQDVPGLHRIFRNAHRRNWSVEALLERIHDAITGSYHPRSYSDVELDLATVVYELGGAAALHALHKSHFLFPSLATICERRRQDVELRITIGEIKMSDILANIETMFKEVKPGHKKCGITLSMDEIACDGRLCYLSATDDIAGLCEHAARLQSVKMGSNLDVIRAIARAVREGLVHVGQEVFVAAFARNDEMDYGAKPVMLIPTCKQGSYKDSCLVIEILRQAWKMSPFGEDLHGPVWSIASDGDPKRRPALYLHCMVRELTPADPLFQYVGHLPGLNVVTGANGETQDLDYKHDFKRLCKTLCSREGIVVDSSIVNKSLLASWLERLTAVDWSENTIYSLLNPTSSIGQSIHTLLSPKDAQDVPRAVKLLNLTSDIRKLDTSDFNPTERVNHRALSLLGEMLDALVSPFVNADFSISQQITSLIKFAHISCALFLKHETHTMVLDPHAKVFLTLLGDDVLEVLFGRVRMIGGHSPNVDVDELRNRIRSATSLDRIFAEHPEWERRPRRLQLKRSRDIDHLSPRQWTGDLRAMTCNLGDCWKDGVQQAEACLRQYGYVIDFNLVFKDWQQRGVDLLRPKGGKYPGISAEVDRSLGEVGDEIDPETIDFDQSFQSYNGWTALQAEMANVVAVPAHSIWIELEGGKPAHKKTVLRLHMDSSLDVDYNRSHDRLLRVRYFSIGGDNWDRSKPQLYSGLMADQLFQLGSLYATLIGVGQKVAVAILQCTSIKSGTEHLDRAPMDEIALPNSSYTISGQILSLRPTSTNHKDLQTSIFWFWDSTFIALNTPKGRSSEKPQTIRVQHLSFSVNGHLTRPLQSSDMASIQISNLPFTQQLINTATGRTWIIAEKMIADIESYLYQLVQKNDDLRLKIPVFGQVCQGEFPYRAEINPSSLLEHCTVAIQGPSIGSTSENCRVCGVSVAGEDRQNHMGGHILRKLRGVQIPSENLETSEWQVSNPYPEWEDNVSMPLCL</sequence>
<dbReference type="OrthoDB" id="2691851at2759"/>
<dbReference type="EMBL" id="NHYE01005257">
    <property type="protein sequence ID" value="PPQ75466.1"/>
    <property type="molecule type" value="Genomic_DNA"/>
</dbReference>
<reference evidence="1 2" key="1">
    <citation type="journal article" date="2018" name="Evol. Lett.">
        <title>Horizontal gene cluster transfer increased hallucinogenic mushroom diversity.</title>
        <authorList>
            <person name="Reynolds H.T."/>
            <person name="Vijayakumar V."/>
            <person name="Gluck-Thaler E."/>
            <person name="Korotkin H.B."/>
            <person name="Matheny P.B."/>
            <person name="Slot J.C."/>
        </authorList>
    </citation>
    <scope>NUCLEOTIDE SEQUENCE [LARGE SCALE GENOMIC DNA]</scope>
    <source>
        <strain evidence="1 2">SRW20</strain>
    </source>
</reference>
<name>A0A409WAC4_9AGAR</name>
<proteinExistence type="predicted"/>
<dbReference type="Proteomes" id="UP000284706">
    <property type="component" value="Unassembled WGS sequence"/>
</dbReference>
<comment type="caution">
    <text evidence="1">The sequence shown here is derived from an EMBL/GenBank/DDBJ whole genome shotgun (WGS) entry which is preliminary data.</text>
</comment>
<dbReference type="InParanoid" id="A0A409WAC4"/>
<evidence type="ECO:0000313" key="1">
    <source>
        <dbReference type="EMBL" id="PPQ75466.1"/>
    </source>
</evidence>
<keyword evidence="2" id="KW-1185">Reference proteome</keyword>
<protein>
    <submittedName>
        <fullName evidence="1">Uncharacterized protein</fullName>
    </submittedName>
</protein>
<evidence type="ECO:0000313" key="2">
    <source>
        <dbReference type="Proteomes" id="UP000284706"/>
    </source>
</evidence>
<organism evidence="1 2">
    <name type="scientific">Gymnopilus dilepis</name>
    <dbReference type="NCBI Taxonomy" id="231916"/>
    <lineage>
        <taxon>Eukaryota</taxon>
        <taxon>Fungi</taxon>
        <taxon>Dikarya</taxon>
        <taxon>Basidiomycota</taxon>
        <taxon>Agaricomycotina</taxon>
        <taxon>Agaricomycetes</taxon>
        <taxon>Agaricomycetidae</taxon>
        <taxon>Agaricales</taxon>
        <taxon>Agaricineae</taxon>
        <taxon>Hymenogastraceae</taxon>
        <taxon>Gymnopilus</taxon>
    </lineage>
</organism>